<dbReference type="PIRSF" id="PIRSF005898">
    <property type="entry name" value="Phycobilisome_CpeC/CpcI"/>
    <property type="match status" value="1"/>
</dbReference>
<dbReference type="Gene3D" id="1.10.3130.20">
    <property type="entry name" value="Phycobilisome linker domain"/>
    <property type="match status" value="1"/>
</dbReference>
<feature type="domain" description="PBS-linker" evidence="9">
    <location>
        <begin position="1"/>
        <end position="179"/>
    </location>
</feature>
<dbReference type="SMART" id="SM01094">
    <property type="entry name" value="CpcD"/>
    <property type="match status" value="1"/>
</dbReference>
<keyword evidence="3" id="KW-0042">Antenna complex</keyword>
<dbReference type="Pfam" id="PF00427">
    <property type="entry name" value="PBS_linker_poly"/>
    <property type="match status" value="1"/>
</dbReference>
<evidence type="ECO:0000259" key="8">
    <source>
        <dbReference type="PROSITE" id="PS51441"/>
    </source>
</evidence>
<dbReference type="AlphaFoldDB" id="A0A6B3NF22"/>
<evidence type="ECO:0000256" key="3">
    <source>
        <dbReference type="ARBA" id="ARBA00022549"/>
    </source>
</evidence>
<dbReference type="InterPro" id="IPR001297">
    <property type="entry name" value="PBS_linker_dom"/>
</dbReference>
<dbReference type="PROSITE" id="PS51445">
    <property type="entry name" value="PBS_LINKER"/>
    <property type="match status" value="1"/>
</dbReference>
<gene>
    <name evidence="10" type="ORF">F6J89_22090</name>
</gene>
<dbReference type="PANTHER" id="PTHR34011:SF6">
    <property type="entry name" value="PHYCOBILIPROTEIN APCE"/>
    <property type="match status" value="1"/>
</dbReference>
<dbReference type="Pfam" id="PF01383">
    <property type="entry name" value="CpcD"/>
    <property type="match status" value="1"/>
</dbReference>
<evidence type="ECO:0000256" key="1">
    <source>
        <dbReference type="ARBA" id="ARBA00004445"/>
    </source>
</evidence>
<evidence type="ECO:0000313" key="10">
    <source>
        <dbReference type="EMBL" id="NER30237.1"/>
    </source>
</evidence>
<evidence type="ECO:0000256" key="2">
    <source>
        <dbReference type="ARBA" id="ARBA00022531"/>
    </source>
</evidence>
<organism evidence="10">
    <name type="scientific">Symploca sp. SIO1C4</name>
    <dbReference type="NCBI Taxonomy" id="2607765"/>
    <lineage>
        <taxon>Bacteria</taxon>
        <taxon>Bacillati</taxon>
        <taxon>Cyanobacteriota</taxon>
        <taxon>Cyanophyceae</taxon>
        <taxon>Coleofasciculales</taxon>
        <taxon>Coleofasciculaceae</taxon>
        <taxon>Symploca</taxon>
    </lineage>
</organism>
<evidence type="ECO:0000256" key="4">
    <source>
        <dbReference type="ARBA" id="ARBA00022738"/>
    </source>
</evidence>
<evidence type="ECO:0000256" key="7">
    <source>
        <dbReference type="PROSITE-ProRule" id="PRU00775"/>
    </source>
</evidence>
<accession>A0A6B3NF22</accession>
<keyword evidence="5" id="KW-0793">Thylakoid</keyword>
<evidence type="ECO:0000259" key="9">
    <source>
        <dbReference type="PROSITE" id="PS51445"/>
    </source>
</evidence>
<name>A0A6B3NF22_9CYAN</name>
<dbReference type="InterPro" id="IPR016470">
    <property type="entry name" value="Phycobilisome"/>
</dbReference>
<evidence type="ECO:0000256" key="5">
    <source>
        <dbReference type="ARBA" id="ARBA00023078"/>
    </source>
</evidence>
<evidence type="ECO:0000256" key="6">
    <source>
        <dbReference type="ARBA" id="ARBA00023136"/>
    </source>
</evidence>
<reference evidence="10" key="1">
    <citation type="submission" date="2019-11" db="EMBL/GenBank/DDBJ databases">
        <title>Genomic insights into an expanded diversity of filamentous marine cyanobacteria reveals the extraordinary biosynthetic potential of Moorea and Okeania.</title>
        <authorList>
            <person name="Ferreira Leao T."/>
            <person name="Wang M."/>
            <person name="Moss N."/>
            <person name="Da Silva R."/>
            <person name="Sanders J."/>
            <person name="Nurk S."/>
            <person name="Gurevich A."/>
            <person name="Humphrey G."/>
            <person name="Reher R."/>
            <person name="Zhu Q."/>
            <person name="Belda-Ferre P."/>
            <person name="Glukhov E."/>
            <person name="Rex R."/>
            <person name="Dorrestein P.C."/>
            <person name="Knight R."/>
            <person name="Pevzner P."/>
            <person name="Gerwick W.H."/>
            <person name="Gerwick L."/>
        </authorList>
    </citation>
    <scope>NUCLEOTIDE SEQUENCE</scope>
    <source>
        <strain evidence="10">SIO1C4</strain>
    </source>
</reference>
<dbReference type="InterPro" id="IPR038255">
    <property type="entry name" value="PBS_linker_sf"/>
</dbReference>
<dbReference type="InterPro" id="IPR008213">
    <property type="entry name" value="CpcD-like_dom"/>
</dbReference>
<keyword evidence="2" id="KW-0602">Photosynthesis</keyword>
<protein>
    <submittedName>
        <fullName evidence="10">Photosystem I reaction center subunit XII</fullName>
    </submittedName>
</protein>
<dbReference type="GO" id="GO:0031676">
    <property type="term" value="C:plasma membrane-derived thylakoid membrane"/>
    <property type="evidence" value="ECO:0007669"/>
    <property type="project" value="UniProtKB-SubCell"/>
</dbReference>
<sequence length="290" mass="32436">MVFGPASQLGVSLFEETEPFELWPGRSDEEIEAIIKAVYRQVLGNAYVMESERLSIPESKVKKGEISVREFVRQVAKSDLYRSRFFDSCPRYRATELNFKHLLGRAPDSYEEMKLHSNILDEGGFEADIDSYLDSDEYQEVFGDDTVPYIRGYKTQTGKCMVGFTHMFQLLRGASSSDCKGNLAGKKPRLNKLVIQGTPTAVIPPSNASDGWAFQDPALGSRTRHGVGAGANGKVYRVEVTAYSSPGAVNRISRFRRSNQVFLVPFDQLSKEYQRIHKQGGKIASITPVE</sequence>
<dbReference type="PANTHER" id="PTHR34011">
    <property type="entry name" value="PHYCOBILISOME 32.1 KDA LINKER POLYPEPTIDE, PHYCOCYANIN-ASSOCIATED, ROD 2-RELATED"/>
    <property type="match status" value="1"/>
</dbReference>
<keyword evidence="4 7" id="KW-0605">Phycobilisome</keyword>
<comment type="similarity">
    <text evidence="7">Belongs to the phycobilisome linker protein family.</text>
</comment>
<proteinExistence type="inferred from homology"/>
<comment type="subcellular location">
    <subcellularLocation>
        <location evidence="1">Cellular thylakoid membrane</location>
        <topology evidence="1">Peripheral membrane protein</topology>
        <orientation evidence="1">Cytoplasmic side</orientation>
    </subcellularLocation>
</comment>
<dbReference type="EMBL" id="JAAHFQ010000511">
    <property type="protein sequence ID" value="NER30237.1"/>
    <property type="molecule type" value="Genomic_DNA"/>
</dbReference>
<feature type="domain" description="CpcD-like" evidence="8">
    <location>
        <begin position="233"/>
        <end position="289"/>
    </location>
</feature>
<keyword evidence="6" id="KW-0472">Membrane</keyword>
<dbReference type="GO" id="GO:0015979">
    <property type="term" value="P:photosynthesis"/>
    <property type="evidence" value="ECO:0007669"/>
    <property type="project" value="UniProtKB-KW"/>
</dbReference>
<dbReference type="PROSITE" id="PS51441">
    <property type="entry name" value="CPCD_LIKE"/>
    <property type="match status" value="1"/>
</dbReference>
<dbReference type="GO" id="GO:0030089">
    <property type="term" value="C:phycobilisome"/>
    <property type="evidence" value="ECO:0007669"/>
    <property type="project" value="UniProtKB-UniRule"/>
</dbReference>
<comment type="caution">
    <text evidence="10">The sequence shown here is derived from an EMBL/GenBank/DDBJ whole genome shotgun (WGS) entry which is preliminary data.</text>
</comment>